<feature type="domain" description="PKS/mFAS DH" evidence="5">
    <location>
        <begin position="97"/>
        <end position="383"/>
    </location>
</feature>
<feature type="region of interest" description="Disordered" evidence="4">
    <location>
        <begin position="211"/>
        <end position="241"/>
    </location>
</feature>
<reference evidence="6 7" key="1">
    <citation type="submission" date="2023-01" db="EMBL/GenBank/DDBJ databases">
        <title>Analysis of 21 Apiospora genomes using comparative genomics revels a genus with tremendous synthesis potential of carbohydrate active enzymes and secondary metabolites.</title>
        <authorList>
            <person name="Sorensen T."/>
        </authorList>
    </citation>
    <scope>NUCLEOTIDE SEQUENCE [LARGE SCALE GENOMIC DNA]</scope>
    <source>
        <strain evidence="6 7">CBS 20057</strain>
    </source>
</reference>
<evidence type="ECO:0000256" key="1">
    <source>
        <dbReference type="ARBA" id="ARBA00022450"/>
    </source>
</evidence>
<gene>
    <name evidence="6" type="ORF">PG991_000018</name>
</gene>
<protein>
    <submittedName>
        <fullName evidence="6">Polyketide synthase</fullName>
    </submittedName>
</protein>
<dbReference type="InterPro" id="IPR050091">
    <property type="entry name" value="PKS_NRPS_Biosynth_Enz"/>
</dbReference>
<dbReference type="SMART" id="SM00826">
    <property type="entry name" value="PKS_DH"/>
    <property type="match status" value="1"/>
</dbReference>
<dbReference type="EMBL" id="JAQQWI010000001">
    <property type="protein sequence ID" value="KAK8040230.1"/>
    <property type="molecule type" value="Genomic_DNA"/>
</dbReference>
<dbReference type="InterPro" id="IPR020807">
    <property type="entry name" value="PKS_DH"/>
</dbReference>
<dbReference type="Gene3D" id="3.40.366.10">
    <property type="entry name" value="Malonyl-Coenzyme A Acyl Carrier Protein, domain 2"/>
    <property type="match status" value="1"/>
</dbReference>
<evidence type="ECO:0000313" key="7">
    <source>
        <dbReference type="Proteomes" id="UP001396898"/>
    </source>
</evidence>
<dbReference type="PANTHER" id="PTHR43775:SF28">
    <property type="entry name" value="SYNTHASE, PUTATIVE-RELATED"/>
    <property type="match status" value="1"/>
</dbReference>
<feature type="region of interest" description="C-terminal hotdog fold" evidence="3">
    <location>
        <begin position="241"/>
        <end position="383"/>
    </location>
</feature>
<dbReference type="PANTHER" id="PTHR43775">
    <property type="entry name" value="FATTY ACID SYNTHASE"/>
    <property type="match status" value="1"/>
</dbReference>
<dbReference type="InterPro" id="IPR049900">
    <property type="entry name" value="PKS_mFAS_DH"/>
</dbReference>
<sequence length="682" mass="73337">MGGEPSGPHGALAGHLRQVLTAESSAPYIPALSRNKNSMESLISTLGKLYCLHAPINLKAILPLGQCLSGVSLEPQHELLGRIAAFPRVAPPSASPPRPLGQQGGREYGSRARLSELAPSPQRTLDPRPKVGQDIVFPFAGYIALAGEAVRRLYGERPDGFKIRNILVSVASVLSEDKPTEMVTALRPRPWTNTLSSHWWEFTVASHNGHTSNKHCTGEATAPDPPPRLGQPTKPEVSSLPRRIGPEAWCGTLCRGGLDLDPGFQTIRGITTSTNADHKAVGRIANGGIPEEGTLQLLSVAAVNGYSRKVKNWLPTSIDEISVSRCHQDMTSLVSASVTSKSSLLGRGRCVADDESLVLEATGIKMALADGSQLAEGAGATNAHATARVARSPDIEFLHFGDLLQPKPDRLAQTGIMYELADLCLLAWQSHLGKAGRAVANADHVQKWARWMSAQAQRQGLPCEGEAAPPSLPRMPTWLVVSDTHLWHPPLLLYPSFVKVCPGSGVSGHRTVSCRDARQPRPLRGGVRRPVPVPASAWTLGTQLAHLGDWRRGPTVFFPRRLGASDPARGGVVLCSKYTFTSTGFISAKGQQQTGFACMEYATLDIGKDVSEQGFEEDHLANVRRLLSPDGRLLLRELCPTSKWVMIYGSNTAGGEVQVRRAVHQPPAIGIRAVRGWPRAGG</sequence>
<comment type="caution">
    <text evidence="3">Lacks conserved residue(s) required for the propagation of feature annotation.</text>
</comment>
<evidence type="ECO:0000256" key="4">
    <source>
        <dbReference type="SAM" id="MobiDB-lite"/>
    </source>
</evidence>
<comment type="caution">
    <text evidence="6">The sequence shown here is derived from an EMBL/GenBank/DDBJ whole genome shotgun (WGS) entry which is preliminary data.</text>
</comment>
<name>A0ABR1T0Y5_9PEZI</name>
<dbReference type="Gene3D" id="3.10.129.110">
    <property type="entry name" value="Polyketide synthase dehydratase"/>
    <property type="match status" value="1"/>
</dbReference>
<keyword evidence="2" id="KW-0597">Phosphoprotein</keyword>
<organism evidence="6 7">
    <name type="scientific">Apiospora marii</name>
    <dbReference type="NCBI Taxonomy" id="335849"/>
    <lineage>
        <taxon>Eukaryota</taxon>
        <taxon>Fungi</taxon>
        <taxon>Dikarya</taxon>
        <taxon>Ascomycota</taxon>
        <taxon>Pezizomycotina</taxon>
        <taxon>Sordariomycetes</taxon>
        <taxon>Xylariomycetidae</taxon>
        <taxon>Amphisphaeriales</taxon>
        <taxon>Apiosporaceae</taxon>
        <taxon>Apiospora</taxon>
    </lineage>
</organism>
<dbReference type="Proteomes" id="UP001396898">
    <property type="component" value="Unassembled WGS sequence"/>
</dbReference>
<dbReference type="PROSITE" id="PS52019">
    <property type="entry name" value="PKS_MFAS_DH"/>
    <property type="match status" value="1"/>
</dbReference>
<keyword evidence="7" id="KW-1185">Reference proteome</keyword>
<evidence type="ECO:0000256" key="3">
    <source>
        <dbReference type="PROSITE-ProRule" id="PRU01363"/>
    </source>
</evidence>
<keyword evidence="1" id="KW-0596">Phosphopantetheine</keyword>
<proteinExistence type="predicted"/>
<accession>A0ABR1T0Y5</accession>
<dbReference type="Gene3D" id="3.30.70.3290">
    <property type="match status" value="1"/>
</dbReference>
<dbReference type="InterPro" id="IPR001227">
    <property type="entry name" value="Ac_transferase_dom_sf"/>
</dbReference>
<dbReference type="InterPro" id="IPR042104">
    <property type="entry name" value="PKS_dehydratase_sf"/>
</dbReference>
<evidence type="ECO:0000256" key="2">
    <source>
        <dbReference type="ARBA" id="ARBA00022553"/>
    </source>
</evidence>
<evidence type="ECO:0000313" key="6">
    <source>
        <dbReference type="EMBL" id="KAK8040230.1"/>
    </source>
</evidence>
<evidence type="ECO:0000259" key="5">
    <source>
        <dbReference type="PROSITE" id="PS52019"/>
    </source>
</evidence>
<feature type="region of interest" description="N-terminal hotdog fold" evidence="3">
    <location>
        <begin position="97"/>
        <end position="227"/>
    </location>
</feature>